<evidence type="ECO:0000313" key="2">
    <source>
        <dbReference type="EMBL" id="KAJ4395074.1"/>
    </source>
</evidence>
<name>A0A9W8Z299_9PLEO</name>
<evidence type="ECO:0000313" key="3">
    <source>
        <dbReference type="Proteomes" id="UP001140510"/>
    </source>
</evidence>
<protein>
    <submittedName>
        <fullName evidence="2">Uncharacterized protein</fullName>
    </submittedName>
</protein>
<dbReference type="OrthoDB" id="2608216at2759"/>
<proteinExistence type="predicted"/>
<organism evidence="2 3">
    <name type="scientific">Didymella pomorum</name>
    <dbReference type="NCBI Taxonomy" id="749634"/>
    <lineage>
        <taxon>Eukaryota</taxon>
        <taxon>Fungi</taxon>
        <taxon>Dikarya</taxon>
        <taxon>Ascomycota</taxon>
        <taxon>Pezizomycotina</taxon>
        <taxon>Dothideomycetes</taxon>
        <taxon>Pleosporomycetidae</taxon>
        <taxon>Pleosporales</taxon>
        <taxon>Pleosporineae</taxon>
        <taxon>Didymellaceae</taxon>
        <taxon>Didymella</taxon>
    </lineage>
</organism>
<reference evidence="2" key="1">
    <citation type="submission" date="2022-10" db="EMBL/GenBank/DDBJ databases">
        <title>Tapping the CABI collections for fungal endophytes: first genome assemblies for Collariella, Neodidymelliopsis, Ascochyta clinopodiicola, Didymella pomorum, Didymosphaeria variabile, Neocosmospora piperis and Neocucurbitaria cava.</title>
        <authorList>
            <person name="Hill R."/>
        </authorList>
    </citation>
    <scope>NUCLEOTIDE SEQUENCE</scope>
    <source>
        <strain evidence="2">IMI 355091</strain>
    </source>
</reference>
<evidence type="ECO:0000256" key="1">
    <source>
        <dbReference type="SAM" id="MobiDB-lite"/>
    </source>
</evidence>
<accession>A0A9W8Z299</accession>
<keyword evidence="3" id="KW-1185">Reference proteome</keyword>
<sequence>MEKHWRVAHEWSPAGKSGHPTREKQKEIQERISQHCRKVHCQRLLVQGQGSQYFEVHQPGQDGPDVVPDGDAAWAQVGERMAKAWANVEARAQNTIQAGEKDEVNPWLERTQWLPYFVGMERPELMACIEEPVADADPRQEQKAEPVEAAMWAAMEGLARFSQASVIHRIGVFVRLEAIRTEKHQTRFRPLQPYMDEKSIVEHVRPWQQILMLFARTQREHEWKSPAYRFTRRQRETWEALVKATEKSVGRDEAEEEEEEEQMEVEEGEDEPMADVDEAIEEMETHTEEPTANAISEPSI</sequence>
<feature type="region of interest" description="Disordered" evidence="1">
    <location>
        <begin position="245"/>
        <end position="300"/>
    </location>
</feature>
<dbReference type="Proteomes" id="UP001140510">
    <property type="component" value="Unassembled WGS sequence"/>
</dbReference>
<feature type="region of interest" description="Disordered" evidence="1">
    <location>
        <begin position="1"/>
        <end position="22"/>
    </location>
</feature>
<dbReference type="AlphaFoldDB" id="A0A9W8Z299"/>
<gene>
    <name evidence="2" type="ORF">N0V91_011088</name>
</gene>
<dbReference type="EMBL" id="JAPEVA010000178">
    <property type="protein sequence ID" value="KAJ4395074.1"/>
    <property type="molecule type" value="Genomic_DNA"/>
</dbReference>
<comment type="caution">
    <text evidence="2">The sequence shown here is derived from an EMBL/GenBank/DDBJ whole genome shotgun (WGS) entry which is preliminary data.</text>
</comment>
<feature type="compositionally biased region" description="Acidic residues" evidence="1">
    <location>
        <begin position="253"/>
        <end position="282"/>
    </location>
</feature>